<dbReference type="PANTHER" id="PTHR33499:SF40">
    <property type="entry name" value="TRANSPOSASE-ASSOCIATED DOMAIN-CONTAINING PROTEIN"/>
    <property type="match status" value="1"/>
</dbReference>
<feature type="region of interest" description="Disordered" evidence="1">
    <location>
        <begin position="1"/>
        <end position="45"/>
    </location>
</feature>
<protein>
    <submittedName>
        <fullName evidence="3">Uncharacterized protein</fullName>
    </submittedName>
</protein>
<gene>
    <name evidence="3" type="ORF">Cgig2_009167</name>
    <name evidence="2" type="ORF">Cgig2_021106</name>
</gene>
<proteinExistence type="predicted"/>
<sequence length="205" mass="22952">MGKRTFVPLGTLGMNRSQGLKQPLLRPSSSRNKHSHNGTSSIHEEENVSYAAEAEIDGCNSMNNKKKRCNFKPRGPNRCKRLANLKNGEKLEQTYFHNHPVGENHNLIARHMGVLGGKEGKTPTVAEIFKDTRQLKSGALDEESASKLEEIIQISKDNPDFLAFELVEECFGPQDHDHVACFGYRMKLKDVRGPLPTRATLQAML</sequence>
<keyword evidence="4" id="KW-1185">Reference proteome</keyword>
<accession>A0A9Q1KF71</accession>
<dbReference type="Proteomes" id="UP001153076">
    <property type="component" value="Unassembled WGS sequence"/>
</dbReference>
<dbReference type="AlphaFoldDB" id="A0A9Q1KF71"/>
<dbReference type="EMBL" id="JAKOGI010000155">
    <property type="protein sequence ID" value="KAJ8441738.1"/>
    <property type="molecule type" value="Genomic_DNA"/>
</dbReference>
<comment type="caution">
    <text evidence="3">The sequence shown here is derived from an EMBL/GenBank/DDBJ whole genome shotgun (WGS) entry which is preliminary data.</text>
</comment>
<dbReference type="OrthoDB" id="1729877at2759"/>
<dbReference type="PANTHER" id="PTHR33499">
    <property type="entry name" value="OS12G0282400 PROTEIN-RELATED"/>
    <property type="match status" value="1"/>
</dbReference>
<dbReference type="EMBL" id="JAKOGI010002666">
    <property type="protein sequence ID" value="KAJ8421566.1"/>
    <property type="molecule type" value="Genomic_DNA"/>
</dbReference>
<organism evidence="3 4">
    <name type="scientific">Carnegiea gigantea</name>
    <dbReference type="NCBI Taxonomy" id="171969"/>
    <lineage>
        <taxon>Eukaryota</taxon>
        <taxon>Viridiplantae</taxon>
        <taxon>Streptophyta</taxon>
        <taxon>Embryophyta</taxon>
        <taxon>Tracheophyta</taxon>
        <taxon>Spermatophyta</taxon>
        <taxon>Magnoliopsida</taxon>
        <taxon>eudicotyledons</taxon>
        <taxon>Gunneridae</taxon>
        <taxon>Pentapetalae</taxon>
        <taxon>Caryophyllales</taxon>
        <taxon>Cactineae</taxon>
        <taxon>Cactaceae</taxon>
        <taxon>Cactoideae</taxon>
        <taxon>Echinocereeae</taxon>
        <taxon>Carnegiea</taxon>
    </lineage>
</organism>
<evidence type="ECO:0000256" key="1">
    <source>
        <dbReference type="SAM" id="MobiDB-lite"/>
    </source>
</evidence>
<evidence type="ECO:0000313" key="2">
    <source>
        <dbReference type="EMBL" id="KAJ8421566.1"/>
    </source>
</evidence>
<name>A0A9Q1KF71_9CARY</name>
<reference evidence="3" key="1">
    <citation type="submission" date="2022-04" db="EMBL/GenBank/DDBJ databases">
        <title>Carnegiea gigantea Genome sequencing and assembly v2.</title>
        <authorList>
            <person name="Copetti D."/>
            <person name="Sanderson M.J."/>
            <person name="Burquez A."/>
            <person name="Wojciechowski M.F."/>
        </authorList>
    </citation>
    <scope>NUCLEOTIDE SEQUENCE</scope>
    <source>
        <strain evidence="3">SGP5-SGP5p</strain>
        <tissue evidence="3">Aerial part</tissue>
    </source>
</reference>
<evidence type="ECO:0000313" key="3">
    <source>
        <dbReference type="EMBL" id="KAJ8441738.1"/>
    </source>
</evidence>
<evidence type="ECO:0000313" key="4">
    <source>
        <dbReference type="Proteomes" id="UP001153076"/>
    </source>
</evidence>